<keyword evidence="2" id="KW-0472">Membrane</keyword>
<feature type="transmembrane region" description="Helical" evidence="2">
    <location>
        <begin position="177"/>
        <end position="197"/>
    </location>
</feature>
<keyword evidence="2" id="KW-0812">Transmembrane</keyword>
<evidence type="ECO:0008006" key="5">
    <source>
        <dbReference type="Google" id="ProtNLM"/>
    </source>
</evidence>
<name>A0A292PYX2_9PEZI</name>
<gene>
    <name evidence="3" type="ORF">GSTUAT00004289001</name>
</gene>
<dbReference type="GO" id="GO:0031505">
    <property type="term" value="P:fungal-type cell wall organization"/>
    <property type="evidence" value="ECO:0007669"/>
    <property type="project" value="TreeGrafter"/>
</dbReference>
<dbReference type="PANTHER" id="PTHR28019:SF7">
    <property type="entry name" value="SUR7 PROTEIN"/>
    <property type="match status" value="1"/>
</dbReference>
<keyword evidence="4" id="KW-1185">Reference proteome</keyword>
<dbReference type="EMBL" id="LN891016">
    <property type="protein sequence ID" value="CUS11597.1"/>
    <property type="molecule type" value="Genomic_DNA"/>
</dbReference>
<feature type="region of interest" description="Disordered" evidence="1">
    <location>
        <begin position="290"/>
        <end position="311"/>
    </location>
</feature>
<feature type="transmembrane region" description="Helical" evidence="2">
    <location>
        <begin position="254"/>
        <end position="272"/>
    </location>
</feature>
<protein>
    <recommendedName>
        <fullName evidence="5">Actin cortical patch SUR7/pH-response regulator PalI</fullName>
    </recommendedName>
</protein>
<dbReference type="Pfam" id="PF06687">
    <property type="entry name" value="SUR7"/>
    <property type="match status" value="1"/>
</dbReference>
<feature type="transmembrane region" description="Helical" evidence="2">
    <location>
        <begin position="6"/>
        <end position="26"/>
    </location>
</feature>
<evidence type="ECO:0000256" key="1">
    <source>
        <dbReference type="SAM" id="MobiDB-lite"/>
    </source>
</evidence>
<dbReference type="InterPro" id="IPR009571">
    <property type="entry name" value="SUR7/Rim9-like_fungi"/>
</dbReference>
<dbReference type="AlphaFoldDB" id="A0A292PYX2"/>
<reference evidence="3" key="1">
    <citation type="submission" date="2015-10" db="EMBL/GenBank/DDBJ databases">
        <authorList>
            <person name="Regsiter A."/>
            <person name="william w."/>
        </authorList>
    </citation>
    <scope>NUCLEOTIDE SEQUENCE</scope>
    <source>
        <strain evidence="3">Montdore</strain>
    </source>
</reference>
<sequence length="311" mass="34173">MRFSAIVPIALSIAAFILALLVLFAGRDNGFLGDTYITKLALHLLPTRTCIHERHQIDTSNLGGEGTSLNSSSTGISALDNILNSASRDIINSTASRLGLHDFYKVFVMNYCEGERDSNENEKTTNCTKQKGMFTFDPVGVFEEELLQGVTLQDLGVDTQDLDTAVNVLKVAYRTMFVTYCIGIATAGVAIILGFLGFYESRLSACANWLFAVISFLFLGVASGIGTTVGVKIRDAINREMGEIGVRAYISNRYLGMTWAAVICMLIVTFFWCGACFSRRKYRNHSKDLNEGQAAGSGPVGGKRPWRRWRP</sequence>
<dbReference type="PANTHER" id="PTHR28019">
    <property type="entry name" value="CELL MEMBRANE PROTEIN YLR413W-RELATED"/>
    <property type="match status" value="1"/>
</dbReference>
<dbReference type="GO" id="GO:0005886">
    <property type="term" value="C:plasma membrane"/>
    <property type="evidence" value="ECO:0007669"/>
    <property type="project" value="InterPro"/>
</dbReference>
<evidence type="ECO:0000313" key="4">
    <source>
        <dbReference type="Proteomes" id="UP001412239"/>
    </source>
</evidence>
<keyword evidence="2" id="KW-1133">Transmembrane helix</keyword>
<dbReference type="GO" id="GO:0051285">
    <property type="term" value="C:cell cortex of cell tip"/>
    <property type="evidence" value="ECO:0007669"/>
    <property type="project" value="TreeGrafter"/>
</dbReference>
<feature type="transmembrane region" description="Helical" evidence="2">
    <location>
        <begin position="209"/>
        <end position="233"/>
    </location>
</feature>
<dbReference type="Proteomes" id="UP001412239">
    <property type="component" value="Unassembled WGS sequence"/>
</dbReference>
<organism evidence="3 4">
    <name type="scientific">Tuber aestivum</name>
    <name type="common">summer truffle</name>
    <dbReference type="NCBI Taxonomy" id="59557"/>
    <lineage>
        <taxon>Eukaryota</taxon>
        <taxon>Fungi</taxon>
        <taxon>Dikarya</taxon>
        <taxon>Ascomycota</taxon>
        <taxon>Pezizomycotina</taxon>
        <taxon>Pezizomycetes</taxon>
        <taxon>Pezizales</taxon>
        <taxon>Tuberaceae</taxon>
        <taxon>Tuber</taxon>
    </lineage>
</organism>
<evidence type="ECO:0000256" key="2">
    <source>
        <dbReference type="SAM" id="Phobius"/>
    </source>
</evidence>
<accession>A0A292PYX2</accession>
<dbReference type="InterPro" id="IPR052413">
    <property type="entry name" value="SUR7_domain"/>
</dbReference>
<proteinExistence type="predicted"/>
<evidence type="ECO:0000313" key="3">
    <source>
        <dbReference type="EMBL" id="CUS11597.1"/>
    </source>
</evidence>